<dbReference type="SUPFAM" id="SSF53383">
    <property type="entry name" value="PLP-dependent transferases"/>
    <property type="match status" value="1"/>
</dbReference>
<evidence type="ECO:0000256" key="5">
    <source>
        <dbReference type="ARBA" id="ARBA00023239"/>
    </source>
</evidence>
<dbReference type="Pfam" id="PF03711">
    <property type="entry name" value="OKR_DC_1_C"/>
    <property type="match status" value="1"/>
</dbReference>
<dbReference type="InterPro" id="IPR000310">
    <property type="entry name" value="Orn/Lys/Arg_deCO2ase_major_dom"/>
</dbReference>
<dbReference type="PANTHER" id="PTHR43277:SF4">
    <property type="entry name" value="ARGININE DECARBOXYLASE"/>
    <property type="match status" value="1"/>
</dbReference>
<dbReference type="InterPro" id="IPR015424">
    <property type="entry name" value="PyrdxlP-dep_Trfase"/>
</dbReference>
<evidence type="ECO:0000259" key="7">
    <source>
        <dbReference type="Pfam" id="PF03711"/>
    </source>
</evidence>
<protein>
    <submittedName>
        <fullName evidence="8">Arginine/lysine/ornithine decarboxylase</fullName>
    </submittedName>
</protein>
<gene>
    <name evidence="8" type="ORF">SAMN05421730_10359</name>
</gene>
<dbReference type="Gene3D" id="3.90.105.10">
    <property type="entry name" value="Molybdopterin biosynthesis moea protein, domain 2"/>
    <property type="match status" value="1"/>
</dbReference>
<dbReference type="EMBL" id="FMKA01000035">
    <property type="protein sequence ID" value="SCP99212.1"/>
    <property type="molecule type" value="Genomic_DNA"/>
</dbReference>
<dbReference type="InterPro" id="IPR052357">
    <property type="entry name" value="Orn_Lys_Arg_decarboxylase-I"/>
</dbReference>
<dbReference type="AlphaFoldDB" id="A0A1D3TXV3"/>
<keyword evidence="5" id="KW-0456">Lyase</keyword>
<evidence type="ECO:0000256" key="1">
    <source>
        <dbReference type="ARBA" id="ARBA00001933"/>
    </source>
</evidence>
<evidence type="ECO:0000313" key="8">
    <source>
        <dbReference type="EMBL" id="SCP99212.1"/>
    </source>
</evidence>
<proteinExistence type="inferred from homology"/>
<comment type="cofactor">
    <cofactor evidence="1">
        <name>pyridoxal 5'-phosphate</name>
        <dbReference type="ChEBI" id="CHEBI:597326"/>
    </cofactor>
</comment>
<reference evidence="8 9" key="1">
    <citation type="submission" date="2016-09" db="EMBL/GenBank/DDBJ databases">
        <authorList>
            <person name="Capua I."/>
            <person name="De Benedictis P."/>
            <person name="Joannis T."/>
            <person name="Lombin L.H."/>
            <person name="Cattoli G."/>
        </authorList>
    </citation>
    <scope>NUCLEOTIDE SEQUENCE [LARGE SCALE GENOMIC DNA]</scope>
    <source>
        <strain evidence="8 9">GluBS11</strain>
    </source>
</reference>
<name>A0A1D3TXV3_9FIRM</name>
<evidence type="ECO:0000256" key="4">
    <source>
        <dbReference type="ARBA" id="ARBA00022898"/>
    </source>
</evidence>
<sequence length="502" mass="56533">MENLYDKLYAYSKSDFYPFHMPGHKRNLLITEFTNPFSVDITEIDGFDNLHHAEGILKHAEERAANLYGSEETHFIVNGSTCGILSAISACTKHGDKIIMARNCHKAAYHGVFLRELKTEYVYPQSEHRLGLNGGLNPEEIRELLIKDRSIKAVFITSPTYDGIVSDVETIGKITHEYGIPLIVDEAHGAHFGFHSYFPENSIKSGADIVIHSIHKTLPSLTQTALIHVNGKLVDREKIRKYLDIYQTSSPSYVLMASIDSCIRLIESEGDRLFSEYAARLSVLRERLKRLKYIKLADCGIRGTSRIADMDLSKLVLSVRETGLTGKQLYHILLDEYHLQMEMAAGDYVLAMTSIADTEDGFIRLAEALEDIEKKYEVELLNGVTGSGGPETDYAAEKRHCLRDVTDQEKHTGGYLQSMLKNEIVMKISDAENVRMKEISITDSESEISGEYVYLYPPGIPIIVPGERISRNLIELISYYKNSGLSIEGLNDRESRKIKILG</sequence>
<dbReference type="OrthoDB" id="9815233at2"/>
<evidence type="ECO:0000259" key="6">
    <source>
        <dbReference type="Pfam" id="PF01276"/>
    </source>
</evidence>
<comment type="similarity">
    <text evidence="2">Belongs to the Orn/Lys/Arg decarboxylase class-I family.</text>
</comment>
<dbReference type="GO" id="GO:0016831">
    <property type="term" value="F:carboxy-lyase activity"/>
    <property type="evidence" value="ECO:0007669"/>
    <property type="project" value="UniProtKB-KW"/>
</dbReference>
<dbReference type="InterPro" id="IPR015421">
    <property type="entry name" value="PyrdxlP-dep_Trfase_major"/>
</dbReference>
<evidence type="ECO:0000313" key="9">
    <source>
        <dbReference type="Proteomes" id="UP000199315"/>
    </source>
</evidence>
<dbReference type="PANTHER" id="PTHR43277">
    <property type="entry name" value="ARGININE DECARBOXYLASE"/>
    <property type="match status" value="1"/>
</dbReference>
<evidence type="ECO:0000256" key="2">
    <source>
        <dbReference type="ARBA" id="ARBA00010671"/>
    </source>
</evidence>
<keyword evidence="3" id="KW-0210">Decarboxylase</keyword>
<evidence type="ECO:0000256" key="3">
    <source>
        <dbReference type="ARBA" id="ARBA00022793"/>
    </source>
</evidence>
<accession>A0A1D3TXV3</accession>
<feature type="domain" description="Orn/Lys/Arg decarboxylase C-terminal" evidence="7">
    <location>
        <begin position="430"/>
        <end position="481"/>
    </location>
</feature>
<dbReference type="InterPro" id="IPR008286">
    <property type="entry name" value="Prn/Lys/Arg_de-COase_C"/>
</dbReference>
<dbReference type="Gene3D" id="3.40.640.10">
    <property type="entry name" value="Type I PLP-dependent aspartate aminotransferase-like (Major domain)"/>
    <property type="match status" value="1"/>
</dbReference>
<keyword evidence="4" id="KW-0663">Pyridoxal phosphate</keyword>
<dbReference type="Proteomes" id="UP000199315">
    <property type="component" value="Unassembled WGS sequence"/>
</dbReference>
<organism evidence="8 9">
    <name type="scientific">Anaerobium acetethylicum</name>
    <dbReference type="NCBI Taxonomy" id="1619234"/>
    <lineage>
        <taxon>Bacteria</taxon>
        <taxon>Bacillati</taxon>
        <taxon>Bacillota</taxon>
        <taxon>Clostridia</taxon>
        <taxon>Lachnospirales</taxon>
        <taxon>Lachnospiraceae</taxon>
        <taxon>Anaerobium</taxon>
    </lineage>
</organism>
<dbReference type="Pfam" id="PF01276">
    <property type="entry name" value="OKR_DC_1"/>
    <property type="match status" value="1"/>
</dbReference>
<keyword evidence="9" id="KW-1185">Reference proteome</keyword>
<feature type="domain" description="Orn/Lys/Arg decarboxylases family 1 pyridoxal-P attachment site" evidence="6">
    <location>
        <begin position="4"/>
        <end position="299"/>
    </location>
</feature>
<dbReference type="STRING" id="1619234.SAMN05421730_10359"/>